<keyword evidence="2" id="KW-1185">Reference proteome</keyword>
<protein>
    <submittedName>
        <fullName evidence="1">Uncharacterized protein</fullName>
    </submittedName>
</protein>
<gene>
    <name evidence="1" type="ORF">MENTE1834_LOCUS16354</name>
</gene>
<evidence type="ECO:0000313" key="1">
    <source>
        <dbReference type="EMBL" id="CAK5061885.1"/>
    </source>
</evidence>
<accession>A0ACB0YT75</accession>
<sequence>METKKEVVAFSLDSEYVQEYIKENPAFLNIVSSLALNQTYLELFSQLILEVNELIEVNRHKQEEIKLCRFGDLEVNEKITRKRMNLPSCCYPYFKDFNGMSAGLNAEALAIKELSVDPLMEEGRRWNYYEINLLRISVCSSLKDGKIGIINFGKEIVLNKLNAAGVEITKTQKQKWIGEIERANKQIAKIRAQPINTFLQKNRDYSTVDWARISASDFKGLRSISQLRQKWYNQLCPNLSKTKWTEEEDKQLIDLSKNFSNWNVISENMGNTRSAFQCFQRFIYLKQNGGEPNLWKPKEDRKLLKLIKLHKVGDEILWAKIAGYMPGRTKMSCEYRYSRTLAEKIHRGRWTEEEDLKLLEAVDKYGARNWIKVSECVQGRSPLQCRNRWVHVLDPKRRDRPWTLEEHIRLFYFIRLFGRDKCAKIAKFLPGRNNMDVHMRIRFLIKLHIEKNSEEKSPVFRHFAYNYIHYKTRRKTIMDNFSKYLEDKQKDKKTFMKERLGFGSFIGLNFWREKFIYFLENNIKKSKSSEQVNEWSVIGSGRWTRLQQRNPNEQDHKERKKELELLPDDQRAEVLLWLEKSDARLEAEQECEKQIPEDPELAVKFYEKMFTKERIEGLFKLIEELIPPKQKDITYFENQQNRSKSVGRSKSLVSRCKSVGTTKLESVKNEEVVEEKEESLAKKKRNIFGRINENKKKNSKLEEKEEEKENKEVKKEENKEEVEKEILIENNRQRKSKIKAKERIENDVKVLNKTKSLINVRGKKRKLEW</sequence>
<name>A0ACB0YT75_MELEN</name>
<evidence type="ECO:0000313" key="2">
    <source>
        <dbReference type="Proteomes" id="UP001497535"/>
    </source>
</evidence>
<dbReference type="EMBL" id="CAVMJV010000018">
    <property type="protein sequence ID" value="CAK5061885.1"/>
    <property type="molecule type" value="Genomic_DNA"/>
</dbReference>
<comment type="caution">
    <text evidence="1">The sequence shown here is derived from an EMBL/GenBank/DDBJ whole genome shotgun (WGS) entry which is preliminary data.</text>
</comment>
<dbReference type="Proteomes" id="UP001497535">
    <property type="component" value="Unassembled WGS sequence"/>
</dbReference>
<organism evidence="1 2">
    <name type="scientific">Meloidogyne enterolobii</name>
    <name type="common">Root-knot nematode worm</name>
    <name type="synonym">Meloidogyne mayaguensis</name>
    <dbReference type="NCBI Taxonomy" id="390850"/>
    <lineage>
        <taxon>Eukaryota</taxon>
        <taxon>Metazoa</taxon>
        <taxon>Ecdysozoa</taxon>
        <taxon>Nematoda</taxon>
        <taxon>Chromadorea</taxon>
        <taxon>Rhabditida</taxon>
        <taxon>Tylenchina</taxon>
        <taxon>Tylenchomorpha</taxon>
        <taxon>Tylenchoidea</taxon>
        <taxon>Meloidogynidae</taxon>
        <taxon>Meloidogyninae</taxon>
        <taxon>Meloidogyne</taxon>
    </lineage>
</organism>
<proteinExistence type="predicted"/>
<reference evidence="1" key="1">
    <citation type="submission" date="2023-11" db="EMBL/GenBank/DDBJ databases">
        <authorList>
            <person name="Poullet M."/>
        </authorList>
    </citation>
    <scope>NUCLEOTIDE SEQUENCE</scope>
    <source>
        <strain evidence="1">E1834</strain>
    </source>
</reference>